<sequence>MRRLEGQELVMLGQRRLNLGQRRARARGDDQLGRLEMGDARQLRGVERVFGGIHPAVLRGGPPRRFAAAAVNANAFAARGGFSHQVLPKRNQIVCLHVRDAAARGRSQDRNATRLKPGKVGKRQQAAAHMHLAVLGAAGVGGNLLAGIERFTRIEGAAEGEKLLALFRAELHAHGVDLLETHAVLPRDRATHGHAGLQNLGAKFFGAVQLAGLVGIEQNEWVQIAVARMEHVDAAQPVLALHALNGFEHVGHALARNGAVHAVIVGRDAAGGGKGVFAPAPEAQTLGLAFAALELSCPAARQHFGHAADFFFDLFGRAVALAQQYGLGFQVVARVHEGLCGHRHGLIHHFQPSRNDARGDDGRHRVARLAQVVEAGHDTARQNGFGQQLHRHFGDDHEHAFAADHGRQQIGAGTVAGQPADGQRLALHRVTAHLQHVVHGEAVFEAMHAARVFGDVAADGAGDLAARVGRVEQAVRRRGLRNRQVAHPAFHRGGAGDGVDALDAVEPRQRQQHPVFIGQRPARKAGSRAPRHHRHVQLVAGLEHRRHLRFGFRQHDDQRFAPIGRKAVALVGRDLLRLPEQDVRRRHRTKRGDHFGLPRRARGQVRLEGGIHSESSGKIYWYYWQIIPFAALQRGRSNPAFCDLSKAKLCCAKVRARRTVARQTDVRFRPDFVALRD</sequence>
<comment type="caution">
    <text evidence="1">The sequence shown here is derived from an EMBL/GenBank/DDBJ whole genome shotgun (WGS) entry which is preliminary data.</text>
</comment>
<gene>
    <name evidence="1" type="ORF">THICB1_100514</name>
</gene>
<organism evidence="1 2">
    <name type="scientific">Thiomonas arsenitoxydans (strain DSM 22701 / CIP 110005 / 3As)</name>
    <dbReference type="NCBI Taxonomy" id="426114"/>
    <lineage>
        <taxon>Bacteria</taxon>
        <taxon>Pseudomonadati</taxon>
        <taxon>Pseudomonadota</taxon>
        <taxon>Betaproteobacteria</taxon>
        <taxon>Burkholderiales</taxon>
        <taxon>Thiomonas</taxon>
    </lineage>
</organism>
<keyword evidence="2" id="KW-1185">Reference proteome</keyword>
<protein>
    <submittedName>
        <fullName evidence="1">Uncharacterized protein</fullName>
    </submittedName>
</protein>
<evidence type="ECO:0000313" key="1">
    <source>
        <dbReference type="EMBL" id="CQR27192.1"/>
    </source>
</evidence>
<reference evidence="1 2" key="1">
    <citation type="submission" date="2015-03" db="EMBL/GenBank/DDBJ databases">
        <authorList>
            <person name="Regsiter A."/>
            <person name="william w."/>
        </authorList>
    </citation>
    <scope>NUCLEOTIDE SEQUENCE [LARGE SCALE GENOMIC DNA]</scope>
    <source>
        <strain evidence="1 2">CB1</strain>
    </source>
</reference>
<dbReference type="EMBL" id="CTRI01000002">
    <property type="protein sequence ID" value="CQR27192.1"/>
    <property type="molecule type" value="Genomic_DNA"/>
</dbReference>
<name>A0ABM9T4J8_THIA3</name>
<evidence type="ECO:0000313" key="2">
    <source>
        <dbReference type="Proteomes" id="UP000078599"/>
    </source>
</evidence>
<proteinExistence type="predicted"/>
<accession>A0ABM9T4J8</accession>
<dbReference type="Proteomes" id="UP000078599">
    <property type="component" value="Unassembled WGS sequence"/>
</dbReference>